<dbReference type="Gene3D" id="6.20.130.20">
    <property type="entry name" value="Mitochondrial ribosomal protein L55"/>
    <property type="match status" value="1"/>
</dbReference>
<dbReference type="GO" id="GO:0003735">
    <property type="term" value="F:structural constituent of ribosome"/>
    <property type="evidence" value="ECO:0007669"/>
    <property type="project" value="InterPro"/>
</dbReference>
<organism evidence="1">
    <name type="scientific">Ixodes ricinus</name>
    <name type="common">Common tick</name>
    <name type="synonym">Acarus ricinus</name>
    <dbReference type="NCBI Taxonomy" id="34613"/>
    <lineage>
        <taxon>Eukaryota</taxon>
        <taxon>Metazoa</taxon>
        <taxon>Ecdysozoa</taxon>
        <taxon>Arthropoda</taxon>
        <taxon>Chelicerata</taxon>
        <taxon>Arachnida</taxon>
        <taxon>Acari</taxon>
        <taxon>Parasitiformes</taxon>
        <taxon>Ixodida</taxon>
        <taxon>Ixodoidea</taxon>
        <taxon>Ixodidae</taxon>
        <taxon>Ixodinae</taxon>
        <taxon>Ixodes</taxon>
    </lineage>
</organism>
<dbReference type="GO" id="GO:0005762">
    <property type="term" value="C:mitochondrial large ribosomal subunit"/>
    <property type="evidence" value="ECO:0007669"/>
    <property type="project" value="InterPro"/>
</dbReference>
<dbReference type="PANTHER" id="PTHR34095:SF1">
    <property type="entry name" value="LARGE RIBOSOMAL SUBUNIT PROTEIN ML55"/>
    <property type="match status" value="1"/>
</dbReference>
<dbReference type="InterPro" id="IPR018615">
    <property type="entry name" value="Ribosomal_mL55"/>
</dbReference>
<dbReference type="AlphaFoldDB" id="A0A0K8RCE5"/>
<proteinExistence type="evidence at transcript level"/>
<dbReference type="Pfam" id="PF09776">
    <property type="entry name" value="Mitoc_L55"/>
    <property type="match status" value="1"/>
</dbReference>
<evidence type="ECO:0000313" key="1">
    <source>
        <dbReference type="EMBL" id="JAA68533.1"/>
    </source>
</evidence>
<sequence length="119" mass="13771">MWSPITTVLRSTSVHGCRSALGTQCRNNSNTASISRIKRATYVRLYPTVVVQPDGSTINVRYHEPRQLIRLPLKFEELTPEQQQIVLVKRKPPEKLVVQEEIEDNFDGNKYLKFMKKNT</sequence>
<dbReference type="EMBL" id="GADI01005275">
    <property type="protein sequence ID" value="JAA68533.1"/>
    <property type="molecule type" value="mRNA"/>
</dbReference>
<name>A0A0K8RCE5_IXORI</name>
<dbReference type="GO" id="GO:0006412">
    <property type="term" value="P:translation"/>
    <property type="evidence" value="ECO:0007669"/>
    <property type="project" value="TreeGrafter"/>
</dbReference>
<dbReference type="PANTHER" id="PTHR34095">
    <property type="entry name" value="39S RIBOSOMAL PROTEIN L55, MITOCHONDRIAL"/>
    <property type="match status" value="1"/>
</dbReference>
<dbReference type="InterPro" id="IPR044884">
    <property type="entry name" value="Ribosomal_mL55_sf"/>
</dbReference>
<accession>A0A0K8RCE5</accession>
<keyword evidence="1" id="KW-0687">Ribonucleoprotein</keyword>
<protein>
    <submittedName>
        <fullName evidence="1">Putative ribosomal protein l55</fullName>
    </submittedName>
</protein>
<reference evidence="1" key="1">
    <citation type="submission" date="2012-12" db="EMBL/GenBank/DDBJ databases">
        <title>Identification and characterization of a phenylalanine ammonia-lyase gene family in Isatis indigotica Fort.</title>
        <authorList>
            <person name="Liu Q."/>
            <person name="Chen J."/>
            <person name="Zhou X."/>
            <person name="Di P."/>
            <person name="Xiao Y."/>
            <person name="Xuan H."/>
            <person name="Zhang L."/>
            <person name="Chen W."/>
        </authorList>
    </citation>
    <scope>NUCLEOTIDE SEQUENCE</scope>
    <source>
        <tissue evidence="1">Salivary gland</tissue>
    </source>
</reference>
<keyword evidence="1" id="KW-0689">Ribosomal protein</keyword>